<keyword evidence="2" id="KW-1185">Reference proteome</keyword>
<gene>
    <name evidence="1" type="ORF">PU648_54735</name>
</gene>
<proteinExistence type="predicted"/>
<evidence type="ECO:0000313" key="1">
    <source>
        <dbReference type="EMBL" id="MDU9001161.1"/>
    </source>
</evidence>
<name>A0ABU3V4Q0_9ACTN</name>
<protein>
    <submittedName>
        <fullName evidence="1">Uncharacterized protein</fullName>
    </submittedName>
</protein>
<organism evidence="1 2">
    <name type="scientific">Streptomyces mirabilis</name>
    <dbReference type="NCBI Taxonomy" id="68239"/>
    <lineage>
        <taxon>Bacteria</taxon>
        <taxon>Bacillati</taxon>
        <taxon>Actinomycetota</taxon>
        <taxon>Actinomycetes</taxon>
        <taxon>Kitasatosporales</taxon>
        <taxon>Streptomycetaceae</taxon>
        <taxon>Streptomyces</taxon>
    </lineage>
</organism>
<sequence>MTVTDSYDEMREHPREANERFAEMCLEVVGKRDDPFQHHVDGAFVLGVQMPRVGADAHDHLLDLLMLAPEPPDLTAELGEPVLHDRQHPSVLDRVVGVQVGAEMLAAHLELPGEVRDSQTAEQLFNVLCACGRRIEHLKPLAQGGDVAAQRRMRHQQLLHHLAAGDSSRLRLCHRRCSFATASRTAGATFSMMGRSADSSAGPLKV</sequence>
<evidence type="ECO:0000313" key="2">
    <source>
        <dbReference type="Proteomes" id="UP001257627"/>
    </source>
</evidence>
<dbReference type="EMBL" id="JARAKF010000002">
    <property type="protein sequence ID" value="MDU9001161.1"/>
    <property type="molecule type" value="Genomic_DNA"/>
</dbReference>
<comment type="caution">
    <text evidence="1">The sequence shown here is derived from an EMBL/GenBank/DDBJ whole genome shotgun (WGS) entry which is preliminary data.</text>
</comment>
<dbReference type="Proteomes" id="UP001257627">
    <property type="component" value="Unassembled WGS sequence"/>
</dbReference>
<reference evidence="1 2" key="1">
    <citation type="submission" date="2023-02" db="EMBL/GenBank/DDBJ databases">
        <authorList>
            <person name="Maleckis M."/>
        </authorList>
    </citation>
    <scope>NUCLEOTIDE SEQUENCE [LARGE SCALE GENOMIC DNA]</scope>
    <source>
        <strain evidence="1 2">P8-A2</strain>
    </source>
</reference>
<accession>A0ABU3V4Q0</accession>